<keyword evidence="2" id="KW-1185">Reference proteome</keyword>
<dbReference type="Gene3D" id="1.25.40.10">
    <property type="entry name" value="Tetratricopeptide repeat domain"/>
    <property type="match status" value="1"/>
</dbReference>
<protein>
    <submittedName>
        <fullName evidence="1">Tetratricopeptide repeat-containing protein</fullName>
    </submittedName>
</protein>
<dbReference type="STRING" id="619805.SAMN05660477_00156"/>
<name>A0A1T5CLF9_9FLAO</name>
<reference evidence="1 2" key="1">
    <citation type="submission" date="2017-02" db="EMBL/GenBank/DDBJ databases">
        <authorList>
            <person name="Peterson S.W."/>
        </authorList>
    </citation>
    <scope>NUCLEOTIDE SEQUENCE [LARGE SCALE GENOMIC DNA]</scope>
    <source>
        <strain evidence="1 2">DSM 22323</strain>
    </source>
</reference>
<evidence type="ECO:0000313" key="2">
    <source>
        <dbReference type="Proteomes" id="UP000191112"/>
    </source>
</evidence>
<gene>
    <name evidence="1" type="ORF">SAMN05660477_00156</name>
</gene>
<dbReference type="InterPro" id="IPR011990">
    <property type="entry name" value="TPR-like_helical_dom_sf"/>
</dbReference>
<dbReference type="InterPro" id="IPR019734">
    <property type="entry name" value="TPR_rpt"/>
</dbReference>
<dbReference type="AlphaFoldDB" id="A0A1T5CLF9"/>
<sequence length="306" mass="35386">MQHFFILVLMKKILLISAIGLFCIQNVSAQEKMSKDDRENLARQQFDDGEYQKSLTNYNILLKDDENNASYLNGRGLAYFRLGNYAKAKQNFAMATLFSEKDATIWSNLSAAYNNLNENEKAYETSVKALRYGKSALTVFNAASNANNVERLDEALSILDNAGEFRTNSMEDLYARVYSKKNDYENSIKHFEIFFKNFDDNDKMTFNVLSEKRSYFFALMGKLADEAATSQPKENALLKELFEELANNTGYEFDSNFPLHSSYEMIRAIKKNSAYKDYFLEFVKLIKDKDKAYILLNELNDTQNYK</sequence>
<evidence type="ECO:0000313" key="1">
    <source>
        <dbReference type="EMBL" id="SKB60279.1"/>
    </source>
</evidence>
<proteinExistence type="predicted"/>
<accession>A0A1T5CLF9</accession>
<dbReference type="Proteomes" id="UP000191112">
    <property type="component" value="Unassembled WGS sequence"/>
</dbReference>
<dbReference type="Pfam" id="PF13414">
    <property type="entry name" value="TPR_11"/>
    <property type="match status" value="1"/>
</dbReference>
<dbReference type="EMBL" id="FUYZ01000001">
    <property type="protein sequence ID" value="SKB60279.1"/>
    <property type="molecule type" value="Genomic_DNA"/>
</dbReference>
<organism evidence="1 2">
    <name type="scientific">Soonwooa buanensis</name>
    <dbReference type="NCBI Taxonomy" id="619805"/>
    <lineage>
        <taxon>Bacteria</taxon>
        <taxon>Pseudomonadati</taxon>
        <taxon>Bacteroidota</taxon>
        <taxon>Flavobacteriia</taxon>
        <taxon>Flavobacteriales</taxon>
        <taxon>Weeksellaceae</taxon>
        <taxon>Chryseobacterium group</taxon>
        <taxon>Soonwooa</taxon>
    </lineage>
</organism>
<dbReference type="SUPFAM" id="SSF48452">
    <property type="entry name" value="TPR-like"/>
    <property type="match status" value="1"/>
</dbReference>
<dbReference type="SMART" id="SM00028">
    <property type="entry name" value="TPR"/>
    <property type="match status" value="2"/>
</dbReference>